<dbReference type="PANTHER" id="PTHR15228:SF25">
    <property type="entry name" value="F-BAR DOMAIN-CONTAINING PROTEIN"/>
    <property type="match status" value="1"/>
</dbReference>
<dbReference type="PANTHER" id="PTHR15228">
    <property type="entry name" value="SPERMATHECAL PHYSIOLOGY VARIANT"/>
    <property type="match status" value="1"/>
</dbReference>
<dbReference type="GO" id="GO:0060237">
    <property type="term" value="P:regulation of fungal-type cell wall organization"/>
    <property type="evidence" value="ECO:0007669"/>
    <property type="project" value="TreeGrafter"/>
</dbReference>
<dbReference type="OrthoDB" id="3196451at2759"/>
<dbReference type="SMART" id="SM00324">
    <property type="entry name" value="RhoGAP"/>
    <property type="match status" value="1"/>
</dbReference>
<dbReference type="AlphaFoldDB" id="A0A1X0R8X2"/>
<dbReference type="Gene3D" id="1.10.555.10">
    <property type="entry name" value="Rho GTPase activation protein"/>
    <property type="match status" value="1"/>
</dbReference>
<dbReference type="VEuPathDB" id="FungiDB:BCV72DRAFT_224803"/>
<dbReference type="SUPFAM" id="SSF48350">
    <property type="entry name" value="GTPase activation domain, GAP"/>
    <property type="match status" value="1"/>
</dbReference>
<feature type="region of interest" description="Disordered" evidence="2">
    <location>
        <begin position="300"/>
        <end position="320"/>
    </location>
</feature>
<evidence type="ECO:0000256" key="1">
    <source>
        <dbReference type="ARBA" id="ARBA00022468"/>
    </source>
</evidence>
<dbReference type="GO" id="GO:0007165">
    <property type="term" value="P:signal transduction"/>
    <property type="evidence" value="ECO:0007669"/>
    <property type="project" value="InterPro"/>
</dbReference>
<accession>A0A1X0R8X2</accession>
<dbReference type="InterPro" id="IPR051025">
    <property type="entry name" value="RhoGAP"/>
</dbReference>
<dbReference type="GO" id="GO:0005096">
    <property type="term" value="F:GTPase activator activity"/>
    <property type="evidence" value="ECO:0007669"/>
    <property type="project" value="UniProtKB-KW"/>
</dbReference>
<feature type="domain" description="Rho-GAP" evidence="3">
    <location>
        <begin position="59"/>
        <end position="254"/>
    </location>
</feature>
<dbReference type="InterPro" id="IPR000198">
    <property type="entry name" value="RhoGAP_dom"/>
</dbReference>
<protein>
    <submittedName>
        <fullName evidence="4">Rho GTPase activation protein</fullName>
    </submittedName>
</protein>
<dbReference type="EMBL" id="KV921887">
    <property type="protein sequence ID" value="ORE08509.1"/>
    <property type="molecule type" value="Genomic_DNA"/>
</dbReference>
<organism evidence="4">
    <name type="scientific">Rhizopus microsporus var. microsporus</name>
    <dbReference type="NCBI Taxonomy" id="86635"/>
    <lineage>
        <taxon>Eukaryota</taxon>
        <taxon>Fungi</taxon>
        <taxon>Fungi incertae sedis</taxon>
        <taxon>Mucoromycota</taxon>
        <taxon>Mucoromycotina</taxon>
        <taxon>Mucoromycetes</taxon>
        <taxon>Mucorales</taxon>
        <taxon>Mucorineae</taxon>
        <taxon>Rhizopodaceae</taxon>
        <taxon>Rhizopus</taxon>
    </lineage>
</organism>
<dbReference type="InterPro" id="IPR008936">
    <property type="entry name" value="Rho_GTPase_activation_prot"/>
</dbReference>
<dbReference type="Pfam" id="PF00620">
    <property type="entry name" value="RhoGAP"/>
    <property type="match status" value="1"/>
</dbReference>
<reference evidence="4" key="1">
    <citation type="journal article" date="2016" name="Proc. Natl. Acad. Sci. U.S.A.">
        <title>Lipid metabolic changes in an early divergent fungus govern the establishment of a mutualistic symbiosis with endobacteria.</title>
        <authorList>
            <person name="Lastovetsky O.A."/>
            <person name="Gaspar M.L."/>
            <person name="Mondo S.J."/>
            <person name="LaButti K.M."/>
            <person name="Sandor L."/>
            <person name="Grigoriev I.V."/>
            <person name="Henry S.A."/>
            <person name="Pawlowska T.E."/>
        </authorList>
    </citation>
    <scope>NUCLEOTIDE SEQUENCE [LARGE SCALE GENOMIC DNA]</scope>
    <source>
        <strain evidence="4">ATCC 52814</strain>
    </source>
</reference>
<dbReference type="Proteomes" id="UP000242414">
    <property type="component" value="Unassembled WGS sequence"/>
</dbReference>
<evidence type="ECO:0000256" key="2">
    <source>
        <dbReference type="SAM" id="MobiDB-lite"/>
    </source>
</evidence>
<sequence>MNSNDNITLSANQKRLIKAWWKKATTNSNNTTSQRRFSAMVEKGVFGIPLVDSICYAHSRISFVDQRTGKDCNGVIPIVIAKCGSFLKQEALYEEGIFRISGNVKRISILQSLFDTPEGYGLDIDWTGYTPHDAANLLSRYLNYLPEPLITLEYQNSFKNIIDVEFPSIEVKIHAFQKLIEKLPVVHQYLLLYILDLLYLFSLYSDYTRMDITSLSTAFAPAILSDPNDAMNPAGYKKSQSVLLFLIQYQEHFMMPDYRHYEPSLIDSPTTPLIQDRRLSFNYSPSQSVTNLMSLRSASSPNVSSLKRSKTAPSRRDKEEQMMIEANQSKVTINNAKNISRWKSIKKKE</sequence>
<dbReference type="GO" id="GO:0005938">
    <property type="term" value="C:cell cortex"/>
    <property type="evidence" value="ECO:0007669"/>
    <property type="project" value="TreeGrafter"/>
</dbReference>
<proteinExistence type="predicted"/>
<evidence type="ECO:0000313" key="4">
    <source>
        <dbReference type="EMBL" id="ORE08509.1"/>
    </source>
</evidence>
<name>A0A1X0R8X2_RHIZD</name>
<evidence type="ECO:0000259" key="3">
    <source>
        <dbReference type="PROSITE" id="PS50238"/>
    </source>
</evidence>
<keyword evidence="1" id="KW-0343">GTPase activation</keyword>
<dbReference type="PROSITE" id="PS50238">
    <property type="entry name" value="RHOGAP"/>
    <property type="match status" value="1"/>
</dbReference>
<gene>
    <name evidence="4" type="ORF">BCV72DRAFT_224803</name>
</gene>